<evidence type="ECO:0000313" key="2">
    <source>
        <dbReference type="EMBL" id="MBW3082885.1"/>
    </source>
</evidence>
<proteinExistence type="predicted"/>
<dbReference type="CDD" id="cd00090">
    <property type="entry name" value="HTH_ARSR"/>
    <property type="match status" value="1"/>
</dbReference>
<evidence type="ECO:0000313" key="3">
    <source>
        <dbReference type="Proteomes" id="UP000812844"/>
    </source>
</evidence>
<organism evidence="2 3">
    <name type="scientific">Bifidobacterium phasiani</name>
    <dbReference type="NCBI Taxonomy" id="2834431"/>
    <lineage>
        <taxon>Bacteria</taxon>
        <taxon>Bacillati</taxon>
        <taxon>Actinomycetota</taxon>
        <taxon>Actinomycetes</taxon>
        <taxon>Bifidobacteriales</taxon>
        <taxon>Bifidobacteriaceae</taxon>
        <taxon>Bifidobacterium</taxon>
    </lineage>
</organism>
<feature type="domain" description="Winged helix DNA-binding" evidence="1">
    <location>
        <begin position="17"/>
        <end position="97"/>
    </location>
</feature>
<dbReference type="PANTHER" id="PTHR37318">
    <property type="entry name" value="BSL7504 PROTEIN"/>
    <property type="match status" value="1"/>
</dbReference>
<reference evidence="2 3" key="1">
    <citation type="submission" date="2021-05" db="EMBL/GenBank/DDBJ databases">
        <title>Phylogenetic classification of ten novel species belonging to the genus Bifidobacterium comprising B. colchicus sp. nov., B. abeli sp. nov., B. bicoloris sp. nov., B. guerezis sp. nov., B. rosaliae sp. nov., B. santillanensis sp. nov., B. argentati sp. nov., B. amazzoni sp. nov., B. pluviali sp. nov., and B. pinnaculum sp. nov.</title>
        <authorList>
            <person name="Lugli G.A."/>
            <person name="Ruiz Garcia L."/>
            <person name="Margolles A."/>
            <person name="Ventura M."/>
        </authorList>
    </citation>
    <scope>NUCLEOTIDE SEQUENCE [LARGE SCALE GENOMIC DNA]</scope>
    <source>
        <strain evidence="2 3">6T3</strain>
    </source>
</reference>
<comment type="caution">
    <text evidence="2">The sequence shown here is derived from an EMBL/GenBank/DDBJ whole genome shotgun (WGS) entry which is preliminary data.</text>
</comment>
<dbReference type="PANTHER" id="PTHR37318:SF1">
    <property type="entry name" value="BSL7504 PROTEIN"/>
    <property type="match status" value="1"/>
</dbReference>
<protein>
    <submittedName>
        <fullName evidence="2">Transcriptional regulator</fullName>
    </submittedName>
</protein>
<accession>A0ABS6W8P9</accession>
<sequence length="102" mass="11664">MNTDDSPQFDEIIHAPIRLRICGLLYTYSPMRFDVVRDTLEISDATCSKHLKVLAEHGYVVLDKKAGDDRGYRLTWARMTGEGRRAFERHVAALRRITAGEV</sequence>
<gene>
    <name evidence="2" type="ORF">KIH73_05785</name>
</gene>
<evidence type="ECO:0000259" key="1">
    <source>
        <dbReference type="Pfam" id="PF13601"/>
    </source>
</evidence>
<dbReference type="Pfam" id="PF13601">
    <property type="entry name" value="HTH_34"/>
    <property type="match status" value="1"/>
</dbReference>
<dbReference type="InterPro" id="IPR027395">
    <property type="entry name" value="WH_DNA-bd_dom"/>
</dbReference>
<dbReference type="Proteomes" id="UP000812844">
    <property type="component" value="Unassembled WGS sequence"/>
</dbReference>
<name>A0ABS6W8P9_9BIFI</name>
<dbReference type="EMBL" id="JAHBBD010000010">
    <property type="protein sequence ID" value="MBW3082885.1"/>
    <property type="molecule type" value="Genomic_DNA"/>
</dbReference>
<dbReference type="InterPro" id="IPR011991">
    <property type="entry name" value="ArsR-like_HTH"/>
</dbReference>
<keyword evidence="3" id="KW-1185">Reference proteome</keyword>
<dbReference type="RefSeq" id="WP_219081469.1">
    <property type="nucleotide sequence ID" value="NZ_JAHBBD010000010.1"/>
</dbReference>